<proteinExistence type="predicted"/>
<dbReference type="EMBL" id="JABZXL010000026">
    <property type="protein sequence ID" value="MBF1659789.1"/>
    <property type="molecule type" value="Genomic_DNA"/>
</dbReference>
<name>A0A930PRT0_9MICC</name>
<gene>
    <name evidence="1" type="ORF">HXO58_08145</name>
</gene>
<organism evidence="1 2">
    <name type="scientific">Rothia mucilaginosa</name>
    <dbReference type="NCBI Taxonomy" id="43675"/>
    <lineage>
        <taxon>Bacteria</taxon>
        <taxon>Bacillati</taxon>
        <taxon>Actinomycetota</taxon>
        <taxon>Actinomycetes</taxon>
        <taxon>Micrococcales</taxon>
        <taxon>Micrococcaceae</taxon>
        <taxon>Rothia</taxon>
    </lineage>
</organism>
<accession>A0A930PRT0</accession>
<dbReference type="Proteomes" id="UP000713964">
    <property type="component" value="Unassembled WGS sequence"/>
</dbReference>
<comment type="caution">
    <text evidence="1">The sequence shown here is derived from an EMBL/GenBank/DDBJ whole genome shotgun (WGS) entry which is preliminary data.</text>
</comment>
<reference evidence="1" key="1">
    <citation type="submission" date="2020-04" db="EMBL/GenBank/DDBJ databases">
        <title>Deep metagenomics examines the oral microbiome during advanced dental caries in children, revealing novel taxa and co-occurrences with host molecules.</title>
        <authorList>
            <person name="Baker J.L."/>
            <person name="Morton J.T."/>
            <person name="Dinis M."/>
            <person name="Alvarez R."/>
            <person name="Tran N.C."/>
            <person name="Knight R."/>
            <person name="Edlund A."/>
        </authorList>
    </citation>
    <scope>NUCLEOTIDE SEQUENCE</scope>
    <source>
        <strain evidence="1">JCVI_29_bin.11</strain>
    </source>
</reference>
<evidence type="ECO:0000313" key="2">
    <source>
        <dbReference type="Proteomes" id="UP000713964"/>
    </source>
</evidence>
<dbReference type="AlphaFoldDB" id="A0A930PRT0"/>
<sequence>MTDFELNLCRSVTALTHWTMANKARRLARKAREYLESGADAMPEELLVQHDEDMAECRQQVRIMTSH</sequence>
<protein>
    <submittedName>
        <fullName evidence="1">Uncharacterized protein</fullName>
    </submittedName>
</protein>
<evidence type="ECO:0000313" key="1">
    <source>
        <dbReference type="EMBL" id="MBF1659789.1"/>
    </source>
</evidence>